<protein>
    <submittedName>
        <fullName evidence="3">DNA-binding protein</fullName>
    </submittedName>
</protein>
<dbReference type="EMBL" id="UHID01000006">
    <property type="protein sequence ID" value="SUP57253.1"/>
    <property type="molecule type" value="Genomic_DNA"/>
</dbReference>
<evidence type="ECO:0000259" key="2">
    <source>
        <dbReference type="SMART" id="SM00530"/>
    </source>
</evidence>
<reference evidence="3 4" key="1">
    <citation type="submission" date="2018-06" db="EMBL/GenBank/DDBJ databases">
        <authorList>
            <consortium name="Pathogen Informatics"/>
            <person name="Doyle S."/>
        </authorList>
    </citation>
    <scope>NUCLEOTIDE SEQUENCE [LARGE SCALE GENOMIC DNA]</scope>
    <source>
        <strain evidence="3 4">NCTC7807</strain>
    </source>
</reference>
<feature type="compositionally biased region" description="Low complexity" evidence="1">
    <location>
        <begin position="153"/>
        <end position="173"/>
    </location>
</feature>
<feature type="region of interest" description="Disordered" evidence="1">
    <location>
        <begin position="86"/>
        <end position="175"/>
    </location>
</feature>
<gene>
    <name evidence="3" type="ORF">NCTC7807_03074</name>
</gene>
<dbReference type="CDD" id="cd00093">
    <property type="entry name" value="HTH_XRE"/>
    <property type="match status" value="1"/>
</dbReference>
<dbReference type="InterPro" id="IPR010982">
    <property type="entry name" value="Lambda_DNA-bd_dom_sf"/>
</dbReference>
<feature type="compositionally biased region" description="Low complexity" evidence="1">
    <location>
        <begin position="213"/>
        <end position="266"/>
    </location>
</feature>
<feature type="region of interest" description="Disordered" evidence="1">
    <location>
        <begin position="437"/>
        <end position="471"/>
    </location>
</feature>
<dbReference type="SMART" id="SM00530">
    <property type="entry name" value="HTH_XRE"/>
    <property type="match status" value="1"/>
</dbReference>
<evidence type="ECO:0000313" key="3">
    <source>
        <dbReference type="EMBL" id="SUP57253.1"/>
    </source>
</evidence>
<dbReference type="GO" id="GO:0003677">
    <property type="term" value="F:DNA binding"/>
    <property type="evidence" value="ECO:0007669"/>
    <property type="project" value="UniProtKB-KW"/>
</dbReference>
<dbReference type="InterPro" id="IPR001387">
    <property type="entry name" value="Cro/C1-type_HTH"/>
</dbReference>
<dbReference type="Gene3D" id="1.10.260.40">
    <property type="entry name" value="lambda repressor-like DNA-binding domains"/>
    <property type="match status" value="1"/>
</dbReference>
<keyword evidence="3" id="KW-0238">DNA-binding</keyword>
<dbReference type="Proteomes" id="UP000254150">
    <property type="component" value="Unassembled WGS sequence"/>
</dbReference>
<dbReference type="AlphaFoldDB" id="A0A380NYS5"/>
<feature type="region of interest" description="Disordered" evidence="1">
    <location>
        <begin position="203"/>
        <end position="275"/>
    </location>
</feature>
<evidence type="ECO:0000313" key="4">
    <source>
        <dbReference type="Proteomes" id="UP000254150"/>
    </source>
</evidence>
<sequence length="471" mass="48039">MGTAESTGEAARLAALLSTLKERSGLSYGALAKRLHLSTSTLHRYCNGDAVPADFAPLNRFARLCRATPQELVEVHRRWILADAAREQRGKGGGPGTAPAAGSGTHTLDSGTSGAPAAPGAPPASEGPETLKTSEDREAPEDPATSKPPQAPKIPAAPVSSGAQAPAPPASGSRPRRRLVLAATAGVVAVAVTGALLVGRLGGEDAGTGAGQKTGAARGPEAPPEAAGSPAPSPTGSASKKPSPSPSASTSADPGAASGSPADGKPLGPAPTGVPFHASVRAHAWEDPCSQRYLVDREPAEVRPPPAEQDAPAWVAAMGAVSAGEQVVEVTLQGTGSETVVLQALHVRMVRTGEPLPWTDYGTGVGCGGGVSLRSFDVDLDQGRPAARPADGQRPFPYKVSESDPEVFRVTAHTGGRDVSWYLEVEWSSGGRQGVFRVDDRGRPFRTSASVGRPAYDYPPGASQWGAHQPG</sequence>
<dbReference type="RefSeq" id="WP_115068768.1">
    <property type="nucleotide sequence ID" value="NZ_UHID01000006.1"/>
</dbReference>
<feature type="compositionally biased region" description="Low complexity" evidence="1">
    <location>
        <begin position="97"/>
        <end position="130"/>
    </location>
</feature>
<name>A0A380NYS5_STRGR</name>
<proteinExistence type="predicted"/>
<feature type="domain" description="HTH cro/C1-type" evidence="2">
    <location>
        <begin position="16"/>
        <end position="72"/>
    </location>
</feature>
<organism evidence="3 4">
    <name type="scientific">Streptomyces griseus</name>
    <dbReference type="NCBI Taxonomy" id="1911"/>
    <lineage>
        <taxon>Bacteria</taxon>
        <taxon>Bacillati</taxon>
        <taxon>Actinomycetota</taxon>
        <taxon>Actinomycetes</taxon>
        <taxon>Kitasatosporales</taxon>
        <taxon>Streptomycetaceae</taxon>
        <taxon>Streptomyces</taxon>
    </lineage>
</organism>
<accession>A0A380NYS5</accession>
<dbReference type="SUPFAM" id="SSF47413">
    <property type="entry name" value="lambda repressor-like DNA-binding domains"/>
    <property type="match status" value="1"/>
</dbReference>
<evidence type="ECO:0000256" key="1">
    <source>
        <dbReference type="SAM" id="MobiDB-lite"/>
    </source>
</evidence>
<dbReference type="Pfam" id="PF13560">
    <property type="entry name" value="HTH_31"/>
    <property type="match status" value="1"/>
</dbReference>
<feature type="compositionally biased region" description="Gly residues" evidence="1">
    <location>
        <begin position="203"/>
        <end position="212"/>
    </location>
</feature>